<evidence type="ECO:0000313" key="1">
    <source>
        <dbReference type="EMBL" id="MZR13264.1"/>
    </source>
</evidence>
<dbReference type="Pfam" id="PF20083">
    <property type="entry name" value="DUF6477"/>
    <property type="match status" value="1"/>
</dbReference>
<sequence>MTCETPILPPLRRPRILVTAARHACADYRRDRDLKRILGDTPPPAVHRLIAELVAQEAVLDAVRRAQDGTYAPARHVEVLAALMVETALARADAAYV</sequence>
<reference evidence="1 2" key="1">
    <citation type="submission" date="2019-12" db="EMBL/GenBank/DDBJ databases">
        <title>Maritimibacter sp. nov. sp. isolated from sea sand.</title>
        <authorList>
            <person name="Kim J."/>
            <person name="Jeong S.E."/>
            <person name="Jung H.S."/>
            <person name="Jeon C.O."/>
        </authorList>
    </citation>
    <scope>NUCLEOTIDE SEQUENCE [LARGE SCALE GENOMIC DNA]</scope>
    <source>
        <strain evidence="1 2">DP07</strain>
    </source>
</reference>
<protein>
    <submittedName>
        <fullName evidence="1">Uncharacterized protein</fullName>
    </submittedName>
</protein>
<dbReference type="InterPro" id="IPR045516">
    <property type="entry name" value="DUF6477"/>
</dbReference>
<gene>
    <name evidence="1" type="ORF">GQE99_09560</name>
</gene>
<dbReference type="RefSeq" id="WP_161351361.1">
    <property type="nucleotide sequence ID" value="NZ_WTUX01000011.1"/>
</dbReference>
<organism evidence="1 2">
    <name type="scientific">Maritimibacter harenae</name>
    <dbReference type="NCBI Taxonomy" id="2606218"/>
    <lineage>
        <taxon>Bacteria</taxon>
        <taxon>Pseudomonadati</taxon>
        <taxon>Pseudomonadota</taxon>
        <taxon>Alphaproteobacteria</taxon>
        <taxon>Rhodobacterales</taxon>
        <taxon>Roseobacteraceae</taxon>
        <taxon>Maritimibacter</taxon>
    </lineage>
</organism>
<proteinExistence type="predicted"/>
<keyword evidence="2" id="KW-1185">Reference proteome</keyword>
<evidence type="ECO:0000313" key="2">
    <source>
        <dbReference type="Proteomes" id="UP000467322"/>
    </source>
</evidence>
<accession>A0A845M901</accession>
<name>A0A845M901_9RHOB</name>
<dbReference type="AlphaFoldDB" id="A0A845M901"/>
<dbReference type="EMBL" id="WTUX01000011">
    <property type="protein sequence ID" value="MZR13264.1"/>
    <property type="molecule type" value="Genomic_DNA"/>
</dbReference>
<dbReference type="Proteomes" id="UP000467322">
    <property type="component" value="Unassembled WGS sequence"/>
</dbReference>
<comment type="caution">
    <text evidence="1">The sequence shown here is derived from an EMBL/GenBank/DDBJ whole genome shotgun (WGS) entry which is preliminary data.</text>
</comment>